<dbReference type="RefSeq" id="WP_155041214.1">
    <property type="nucleotide sequence ID" value="NZ_WMIG01000014.1"/>
</dbReference>
<dbReference type="InterPro" id="IPR029063">
    <property type="entry name" value="SAM-dependent_MTases_sf"/>
</dbReference>
<protein>
    <submittedName>
        <fullName evidence="2">Methyltransferase domain-containing protein</fullName>
    </submittedName>
</protein>
<gene>
    <name evidence="2" type="ORF">GL300_18835</name>
</gene>
<evidence type="ECO:0000313" key="2">
    <source>
        <dbReference type="EMBL" id="MTH61271.1"/>
    </source>
</evidence>
<keyword evidence="2" id="KW-0808">Transferase</keyword>
<dbReference type="Proteomes" id="UP000449846">
    <property type="component" value="Unassembled WGS sequence"/>
</dbReference>
<dbReference type="GO" id="GO:0008757">
    <property type="term" value="F:S-adenosylmethionine-dependent methyltransferase activity"/>
    <property type="evidence" value="ECO:0007669"/>
    <property type="project" value="InterPro"/>
</dbReference>
<name>A0A844HUM6_9RHOB</name>
<dbReference type="SUPFAM" id="SSF53335">
    <property type="entry name" value="S-adenosyl-L-methionine-dependent methyltransferases"/>
    <property type="match status" value="1"/>
</dbReference>
<evidence type="ECO:0000313" key="3">
    <source>
        <dbReference type="Proteomes" id="UP000449846"/>
    </source>
</evidence>
<dbReference type="GO" id="GO:0032259">
    <property type="term" value="P:methylation"/>
    <property type="evidence" value="ECO:0007669"/>
    <property type="project" value="UniProtKB-KW"/>
</dbReference>
<dbReference type="InterPro" id="IPR013216">
    <property type="entry name" value="Methyltransf_11"/>
</dbReference>
<dbReference type="Gene3D" id="3.40.50.150">
    <property type="entry name" value="Vaccinia Virus protein VP39"/>
    <property type="match status" value="1"/>
</dbReference>
<proteinExistence type="predicted"/>
<keyword evidence="2" id="KW-0489">Methyltransferase</keyword>
<feature type="domain" description="Methyltransferase type 11" evidence="1">
    <location>
        <begin position="46"/>
        <end position="135"/>
    </location>
</feature>
<evidence type="ECO:0000259" key="1">
    <source>
        <dbReference type="Pfam" id="PF08241"/>
    </source>
</evidence>
<dbReference type="OrthoDB" id="9802097at2"/>
<dbReference type="AlphaFoldDB" id="A0A844HUM6"/>
<dbReference type="CDD" id="cd02440">
    <property type="entry name" value="AdoMet_MTases"/>
    <property type="match status" value="1"/>
</dbReference>
<keyword evidence="3" id="KW-1185">Reference proteome</keyword>
<dbReference type="Pfam" id="PF08241">
    <property type="entry name" value="Methyltransf_11"/>
    <property type="match status" value="1"/>
</dbReference>
<organism evidence="2 3">
    <name type="scientific">Paracoccus litorisediminis</name>
    <dbReference type="NCBI Taxonomy" id="2006130"/>
    <lineage>
        <taxon>Bacteria</taxon>
        <taxon>Pseudomonadati</taxon>
        <taxon>Pseudomonadota</taxon>
        <taxon>Alphaproteobacteria</taxon>
        <taxon>Rhodobacterales</taxon>
        <taxon>Paracoccaceae</taxon>
        <taxon>Paracoccus</taxon>
    </lineage>
</organism>
<reference evidence="2 3" key="1">
    <citation type="submission" date="2019-11" db="EMBL/GenBank/DDBJ databases">
        <authorList>
            <person name="Dong K."/>
        </authorList>
    </citation>
    <scope>NUCLEOTIDE SEQUENCE [LARGE SCALE GENOMIC DNA]</scope>
    <source>
        <strain evidence="2 3">NBRC 112902</strain>
    </source>
</reference>
<comment type="caution">
    <text evidence="2">The sequence shown here is derived from an EMBL/GenBank/DDBJ whole genome shotgun (WGS) entry which is preliminary data.</text>
</comment>
<sequence>MTLARIGAAFSRHLSSYKAEAQAQRRIARTLLEDLRPFVPPCPRILEAGHGSGFLTSGLITLAPRVFWLNDLAAPLPDLAWTLPPVRLAGDIAQLALPQRLDLIASSSMLQWIPNPEQLIQRFCDVLAPGGILAISSFGPENFPELAALGLPPGAPSYRSGAALAAALPAEMELLAARDDAIPVHFPTAQALFAHLRATGVNGLLGGRLRPAALKAMMARMNREGDLTLTYRPSYCLARKSGQTGVTRKQV</sequence>
<dbReference type="EMBL" id="WMIG01000014">
    <property type="protein sequence ID" value="MTH61271.1"/>
    <property type="molecule type" value="Genomic_DNA"/>
</dbReference>
<accession>A0A844HUM6</accession>